<evidence type="ECO:0000313" key="1">
    <source>
        <dbReference type="EMBL" id="CAG4882323.1"/>
    </source>
</evidence>
<protein>
    <submittedName>
        <fullName evidence="1">Uncharacterized protein</fullName>
    </submittedName>
</protein>
<sequence length="145" mass="15918">MGLLVNIITANEDEIDAIGASEHPAEEWSGIEAREIDSEKLATLHCLLTDDDLEQAQSAYEPVFVAEDEGVLVLRIPDKIAGKLALLEEEALELVGEELAATEAFEIHGWAVEEVQALVVELGELARLAESQGQVMFVWMHPLRT</sequence>
<dbReference type="AlphaFoldDB" id="A0A916N7M7"/>
<accession>A0A916N7M7</accession>
<dbReference type="Proteomes" id="UP000742786">
    <property type="component" value="Unassembled WGS sequence"/>
</dbReference>
<dbReference type="RefSeq" id="WP_220634409.1">
    <property type="nucleotide sequence ID" value="NZ_CAJQUM010000001.1"/>
</dbReference>
<reference evidence="1" key="1">
    <citation type="submission" date="2021-04" db="EMBL/GenBank/DDBJ databases">
        <authorList>
            <person name="Hornung B."/>
        </authorList>
    </citation>
    <scope>NUCLEOTIDE SEQUENCE</scope>
    <source>
        <strain evidence="1">G5G6</strain>
    </source>
</reference>
<comment type="caution">
    <text evidence="1">The sequence shown here is derived from an EMBL/GenBank/DDBJ whole genome shotgun (WGS) entry which is preliminary data.</text>
</comment>
<evidence type="ECO:0000313" key="2">
    <source>
        <dbReference type="Proteomes" id="UP000742786"/>
    </source>
</evidence>
<organism evidence="1 2">
    <name type="scientific">Georgfuchsia toluolica</name>
    <dbReference type="NCBI Taxonomy" id="424218"/>
    <lineage>
        <taxon>Bacteria</taxon>
        <taxon>Pseudomonadati</taxon>
        <taxon>Pseudomonadota</taxon>
        <taxon>Betaproteobacteria</taxon>
        <taxon>Nitrosomonadales</taxon>
        <taxon>Sterolibacteriaceae</taxon>
        <taxon>Georgfuchsia</taxon>
    </lineage>
</organism>
<gene>
    <name evidence="1" type="ORF">GTOL_10205</name>
</gene>
<proteinExistence type="predicted"/>
<keyword evidence="2" id="KW-1185">Reference proteome</keyword>
<dbReference type="EMBL" id="CAJQUM010000001">
    <property type="protein sequence ID" value="CAG4882323.1"/>
    <property type="molecule type" value="Genomic_DNA"/>
</dbReference>
<name>A0A916N7M7_9PROT</name>